<evidence type="ECO:0000313" key="1">
    <source>
        <dbReference type="EMBL" id="KAI8523632.1"/>
    </source>
</evidence>
<accession>A0ACC0L5I2</accession>
<sequence>MMWEMEILSPASYLSACSWLTEESRSSTRWTPAENKTFERALAVYDRDTPDRWQKVAEMIPGKTARDVMKQYKELEDDVSSIEAGLVPIPGYSSSCFTLDWGDCYGFDEGLRQRYDGKRSGAGRGSEQERKKGVPWTEEEHKLFLMGLRKYGKGDWRNISRNFVITRTPTQVASHAQKYFIRQVSGGKDKRRASIHDITTLSLNENGAPSPDNKRPPSPPDHSNSAPISATQFQWNNQLDGGLEMASRSPATGNVFMSPCGIDSFGSIKMQAENMHRIAMPRESYGRNMFSHMQAGDLYPQG</sequence>
<dbReference type="EMBL" id="CM046400">
    <property type="protein sequence ID" value="KAI8523632.1"/>
    <property type="molecule type" value="Genomic_DNA"/>
</dbReference>
<name>A0ACC0L5I2_RHOML</name>
<protein>
    <submittedName>
        <fullName evidence="1">Uncharacterized protein</fullName>
    </submittedName>
</protein>
<keyword evidence="2" id="KW-1185">Reference proteome</keyword>
<gene>
    <name evidence="1" type="ORF">RHMOL_Rhmol13G0089200</name>
</gene>
<evidence type="ECO:0000313" key="2">
    <source>
        <dbReference type="Proteomes" id="UP001062846"/>
    </source>
</evidence>
<dbReference type="Proteomes" id="UP001062846">
    <property type="component" value="Chromosome 13"/>
</dbReference>
<proteinExistence type="predicted"/>
<organism evidence="1 2">
    <name type="scientific">Rhododendron molle</name>
    <name type="common">Chinese azalea</name>
    <name type="synonym">Azalea mollis</name>
    <dbReference type="NCBI Taxonomy" id="49168"/>
    <lineage>
        <taxon>Eukaryota</taxon>
        <taxon>Viridiplantae</taxon>
        <taxon>Streptophyta</taxon>
        <taxon>Embryophyta</taxon>
        <taxon>Tracheophyta</taxon>
        <taxon>Spermatophyta</taxon>
        <taxon>Magnoliopsida</taxon>
        <taxon>eudicotyledons</taxon>
        <taxon>Gunneridae</taxon>
        <taxon>Pentapetalae</taxon>
        <taxon>asterids</taxon>
        <taxon>Ericales</taxon>
        <taxon>Ericaceae</taxon>
        <taxon>Ericoideae</taxon>
        <taxon>Rhodoreae</taxon>
        <taxon>Rhododendron</taxon>
    </lineage>
</organism>
<comment type="caution">
    <text evidence="1">The sequence shown here is derived from an EMBL/GenBank/DDBJ whole genome shotgun (WGS) entry which is preliminary data.</text>
</comment>
<reference evidence="1" key="1">
    <citation type="submission" date="2022-02" db="EMBL/GenBank/DDBJ databases">
        <title>Plant Genome Project.</title>
        <authorList>
            <person name="Zhang R.-G."/>
        </authorList>
    </citation>
    <scope>NUCLEOTIDE SEQUENCE</scope>
    <source>
        <strain evidence="1">AT1</strain>
    </source>
</reference>